<dbReference type="PANTHER" id="PTHR21569:SF1">
    <property type="entry name" value="SMALL RIBOSOMAL SUBUNIT PROTEIN US9M"/>
    <property type="match status" value="1"/>
</dbReference>
<dbReference type="Gene3D" id="3.30.230.10">
    <property type="match status" value="1"/>
</dbReference>
<dbReference type="RefSeq" id="XP_006825509.1">
    <property type="nucleotide sequence ID" value="XM_006825446.1"/>
</dbReference>
<gene>
    <name evidence="6" type="primary">LOC100378401</name>
</gene>
<keyword evidence="2 4" id="KW-0689">Ribosomal protein</keyword>
<keyword evidence="5" id="KW-1185">Reference proteome</keyword>
<dbReference type="NCBIfam" id="NF001099">
    <property type="entry name" value="PRK00132.1"/>
    <property type="match status" value="1"/>
</dbReference>
<dbReference type="InterPro" id="IPR020574">
    <property type="entry name" value="Ribosomal_uS9_CS"/>
</dbReference>
<dbReference type="PROSITE" id="PS00360">
    <property type="entry name" value="RIBOSOMAL_S9"/>
    <property type="match status" value="1"/>
</dbReference>
<evidence type="ECO:0000256" key="1">
    <source>
        <dbReference type="ARBA" id="ARBA00005251"/>
    </source>
</evidence>
<evidence type="ECO:0000313" key="6">
    <source>
        <dbReference type="RefSeq" id="XP_006825509.1"/>
    </source>
</evidence>
<reference evidence="6" key="1">
    <citation type="submission" date="2025-08" db="UniProtKB">
        <authorList>
            <consortium name="RefSeq"/>
        </authorList>
    </citation>
    <scope>IDENTIFICATION</scope>
    <source>
        <tissue evidence="6">Testes</tissue>
    </source>
</reference>
<organism evidence="5 6">
    <name type="scientific">Saccoglossus kowalevskii</name>
    <name type="common">Acorn worm</name>
    <dbReference type="NCBI Taxonomy" id="10224"/>
    <lineage>
        <taxon>Eukaryota</taxon>
        <taxon>Metazoa</taxon>
        <taxon>Hemichordata</taxon>
        <taxon>Enteropneusta</taxon>
        <taxon>Harrimaniidae</taxon>
        <taxon>Saccoglossus</taxon>
    </lineage>
</organism>
<name>A0ABM0MZR8_SACKO</name>
<dbReference type="SUPFAM" id="SSF54211">
    <property type="entry name" value="Ribosomal protein S5 domain 2-like"/>
    <property type="match status" value="1"/>
</dbReference>
<accession>A0ABM0MZR8</accession>
<dbReference type="InterPro" id="IPR014721">
    <property type="entry name" value="Ribsml_uS5_D2-typ_fold_subgr"/>
</dbReference>
<comment type="similarity">
    <text evidence="1 4">Belongs to the universal ribosomal protein uS9 family.</text>
</comment>
<sequence>MAASKARVNFVVTFLRNRITVRKLCPVTRFEKVAFTSGVKEEVKEVAPSRAEMAYTAKKSAYDALFKKEVEEFERGKRHLANMMGEDPENFSQKDIDDTYAKLLEVQEIENNKLSKGIFDADEPLYLTRSVWIEKNALEKIVLENISNHDYNRFIRLLERIIQQPYAKHAQDYIMQFRKDIVAVTSKDVVDPIKHDENGIGYAEADGSRKRAKAHVVVREKGTGIVKINGKDLIDYFWNIQDREQIMFPFQFVDKLGEFDMECTVTGGGLSGQAGAIRLASSRALRSFVNEEQIEHMRQAGLLTQDPRIVERKKPGQKGARKKFTWKKR</sequence>
<dbReference type="InterPro" id="IPR020568">
    <property type="entry name" value="Ribosomal_Su5_D2-typ_SF"/>
</dbReference>
<dbReference type="Proteomes" id="UP000694865">
    <property type="component" value="Unplaced"/>
</dbReference>
<protein>
    <submittedName>
        <fullName evidence="6">28S ribosomal protein S9, mitochondrial-like</fullName>
    </submittedName>
</protein>
<evidence type="ECO:0000256" key="2">
    <source>
        <dbReference type="ARBA" id="ARBA00022980"/>
    </source>
</evidence>
<evidence type="ECO:0000256" key="3">
    <source>
        <dbReference type="ARBA" id="ARBA00023274"/>
    </source>
</evidence>
<evidence type="ECO:0000256" key="4">
    <source>
        <dbReference type="RuleBase" id="RU003815"/>
    </source>
</evidence>
<dbReference type="InterPro" id="IPR023035">
    <property type="entry name" value="Ribosomal_uS9_bac/plastid"/>
</dbReference>
<dbReference type="GeneID" id="100378401"/>
<dbReference type="PANTHER" id="PTHR21569">
    <property type="entry name" value="RIBOSOMAL PROTEIN S9"/>
    <property type="match status" value="1"/>
</dbReference>
<dbReference type="InterPro" id="IPR000754">
    <property type="entry name" value="Ribosomal_uS9"/>
</dbReference>
<dbReference type="Pfam" id="PF00380">
    <property type="entry name" value="Ribosomal_S9"/>
    <property type="match status" value="1"/>
</dbReference>
<proteinExistence type="inferred from homology"/>
<keyword evidence="3 4" id="KW-0687">Ribonucleoprotein</keyword>
<evidence type="ECO:0000313" key="5">
    <source>
        <dbReference type="Proteomes" id="UP000694865"/>
    </source>
</evidence>